<dbReference type="InParanoid" id="A0A1Y2GVV7"/>
<protein>
    <recommendedName>
        <fullName evidence="6">Ion transport domain-containing protein</fullName>
    </recommendedName>
</protein>
<dbReference type="GO" id="GO:0005216">
    <property type="term" value="F:monoatomic ion channel activity"/>
    <property type="evidence" value="ECO:0007669"/>
    <property type="project" value="InterPro"/>
</dbReference>
<name>A0A1Y2GVV7_9FUNG</name>
<feature type="transmembrane region" description="Helical" evidence="5">
    <location>
        <begin position="64"/>
        <end position="83"/>
    </location>
</feature>
<dbReference type="OrthoDB" id="2444486at2759"/>
<evidence type="ECO:0000313" key="7">
    <source>
        <dbReference type="EMBL" id="ORZ26395.1"/>
    </source>
</evidence>
<dbReference type="GO" id="GO:0016020">
    <property type="term" value="C:membrane"/>
    <property type="evidence" value="ECO:0007669"/>
    <property type="project" value="UniProtKB-SubCell"/>
</dbReference>
<dbReference type="Pfam" id="PF00520">
    <property type="entry name" value="Ion_trans"/>
    <property type="match status" value="1"/>
</dbReference>
<proteinExistence type="predicted"/>
<dbReference type="AlphaFoldDB" id="A0A1Y2GVV7"/>
<evidence type="ECO:0000259" key="6">
    <source>
        <dbReference type="Pfam" id="PF00520"/>
    </source>
</evidence>
<feature type="domain" description="Ion transport" evidence="6">
    <location>
        <begin position="3"/>
        <end position="182"/>
    </location>
</feature>
<gene>
    <name evidence="7" type="ORF">BCR41DRAFT_221977</name>
</gene>
<keyword evidence="2 5" id="KW-0812">Transmembrane</keyword>
<feature type="transmembrane region" description="Helical" evidence="5">
    <location>
        <begin position="95"/>
        <end position="114"/>
    </location>
</feature>
<comment type="caution">
    <text evidence="7">The sequence shown here is derived from an EMBL/GenBank/DDBJ whole genome shotgun (WGS) entry which is preliminary data.</text>
</comment>
<sequence>MRFIWQCIYYLLILTTMFMQVYSPEPSLLLGLFAVISGFAVVFLLLELIQCLHDPQRYLTSPYNYVDLLAFTLPLVGSILQIVNIIQEDREGNTSLLSFSVLLICLHFLFELRVNERVCHFVTIVVQILGRIRVFFMFFAVGIFAFATAILHLYWACPYDNCEDLKEDVSFPKHFLHAFFSTYFFLVS</sequence>
<evidence type="ECO:0000256" key="1">
    <source>
        <dbReference type="ARBA" id="ARBA00004141"/>
    </source>
</evidence>
<evidence type="ECO:0000256" key="3">
    <source>
        <dbReference type="ARBA" id="ARBA00022989"/>
    </source>
</evidence>
<feature type="transmembrane region" description="Helical" evidence="5">
    <location>
        <begin position="29"/>
        <end position="52"/>
    </location>
</feature>
<dbReference type="GeneID" id="33561858"/>
<dbReference type="InterPro" id="IPR005821">
    <property type="entry name" value="Ion_trans_dom"/>
</dbReference>
<feature type="transmembrane region" description="Helical" evidence="5">
    <location>
        <begin position="7"/>
        <end position="23"/>
    </location>
</feature>
<keyword evidence="8" id="KW-1185">Reference proteome</keyword>
<dbReference type="EMBL" id="MCFF01000007">
    <property type="protein sequence ID" value="ORZ26395.1"/>
    <property type="molecule type" value="Genomic_DNA"/>
</dbReference>
<dbReference type="RefSeq" id="XP_021884160.1">
    <property type="nucleotide sequence ID" value="XM_022020014.1"/>
</dbReference>
<dbReference type="Proteomes" id="UP000193648">
    <property type="component" value="Unassembled WGS sequence"/>
</dbReference>
<comment type="subcellular location">
    <subcellularLocation>
        <location evidence="1">Membrane</location>
        <topology evidence="1">Multi-pass membrane protein</topology>
    </subcellularLocation>
</comment>
<evidence type="ECO:0000313" key="8">
    <source>
        <dbReference type="Proteomes" id="UP000193648"/>
    </source>
</evidence>
<keyword evidence="3 5" id="KW-1133">Transmembrane helix</keyword>
<keyword evidence="4 5" id="KW-0472">Membrane</keyword>
<evidence type="ECO:0000256" key="4">
    <source>
        <dbReference type="ARBA" id="ARBA00023136"/>
    </source>
</evidence>
<organism evidence="7 8">
    <name type="scientific">Lobosporangium transversale</name>
    <dbReference type="NCBI Taxonomy" id="64571"/>
    <lineage>
        <taxon>Eukaryota</taxon>
        <taxon>Fungi</taxon>
        <taxon>Fungi incertae sedis</taxon>
        <taxon>Mucoromycota</taxon>
        <taxon>Mortierellomycotina</taxon>
        <taxon>Mortierellomycetes</taxon>
        <taxon>Mortierellales</taxon>
        <taxon>Mortierellaceae</taxon>
        <taxon>Lobosporangium</taxon>
    </lineage>
</organism>
<evidence type="ECO:0000256" key="5">
    <source>
        <dbReference type="SAM" id="Phobius"/>
    </source>
</evidence>
<reference evidence="7 8" key="1">
    <citation type="submission" date="2016-07" db="EMBL/GenBank/DDBJ databases">
        <title>Pervasive Adenine N6-methylation of Active Genes in Fungi.</title>
        <authorList>
            <consortium name="DOE Joint Genome Institute"/>
            <person name="Mondo S.J."/>
            <person name="Dannebaum R.O."/>
            <person name="Kuo R.C."/>
            <person name="Labutti K."/>
            <person name="Haridas S."/>
            <person name="Kuo A."/>
            <person name="Salamov A."/>
            <person name="Ahrendt S.R."/>
            <person name="Lipzen A."/>
            <person name="Sullivan W."/>
            <person name="Andreopoulos W.B."/>
            <person name="Clum A."/>
            <person name="Lindquist E."/>
            <person name="Daum C."/>
            <person name="Ramamoorthy G.K."/>
            <person name="Gryganskyi A."/>
            <person name="Culley D."/>
            <person name="Magnuson J.K."/>
            <person name="James T.Y."/>
            <person name="O'Malley M.A."/>
            <person name="Stajich J.E."/>
            <person name="Spatafora J.W."/>
            <person name="Visel A."/>
            <person name="Grigoriev I.V."/>
        </authorList>
    </citation>
    <scope>NUCLEOTIDE SEQUENCE [LARGE SCALE GENOMIC DNA]</scope>
    <source>
        <strain evidence="7 8">NRRL 3116</strain>
    </source>
</reference>
<evidence type="ECO:0000256" key="2">
    <source>
        <dbReference type="ARBA" id="ARBA00022692"/>
    </source>
</evidence>
<feature type="transmembrane region" description="Helical" evidence="5">
    <location>
        <begin position="134"/>
        <end position="155"/>
    </location>
</feature>
<accession>A0A1Y2GVV7</accession>